<dbReference type="InterPro" id="IPR015943">
    <property type="entry name" value="WD40/YVTN_repeat-like_dom_sf"/>
</dbReference>
<dbReference type="Gene3D" id="3.40.50.10140">
    <property type="entry name" value="Toll/interleukin-1 receptor homology (TIR) domain"/>
    <property type="match status" value="1"/>
</dbReference>
<accession>A0A2N9JHA6</accession>
<dbReference type="InterPro" id="IPR000157">
    <property type="entry name" value="TIR_dom"/>
</dbReference>
<dbReference type="SMART" id="SM00255">
    <property type="entry name" value="TIR"/>
    <property type="match status" value="1"/>
</dbReference>
<feature type="domain" description="TIR" evidence="2">
    <location>
        <begin position="3"/>
        <end position="147"/>
    </location>
</feature>
<proteinExistence type="predicted"/>
<dbReference type="SUPFAM" id="SSF82171">
    <property type="entry name" value="DPP6 N-terminal domain-like"/>
    <property type="match status" value="1"/>
</dbReference>
<dbReference type="Pfam" id="PF08937">
    <property type="entry name" value="ThsB_TIR"/>
    <property type="match status" value="1"/>
</dbReference>
<protein>
    <recommendedName>
        <fullName evidence="2">TIR domain-containing protein</fullName>
    </recommendedName>
</protein>
<dbReference type="Proteomes" id="UP000238164">
    <property type="component" value="Chromosome 1"/>
</dbReference>
<evidence type="ECO:0000313" key="3">
    <source>
        <dbReference type="EMBL" id="SPD86918.1"/>
    </source>
</evidence>
<dbReference type="InterPro" id="IPR035897">
    <property type="entry name" value="Toll_tir_struct_dom_sf"/>
</dbReference>
<keyword evidence="4" id="KW-1185">Reference proteome</keyword>
<name>A0A2N9JHA6_9ACTN</name>
<dbReference type="EMBL" id="LT985188">
    <property type="protein sequence ID" value="SPD86918.1"/>
    <property type="molecule type" value="Genomic_DNA"/>
</dbReference>
<dbReference type="SUPFAM" id="SSF52200">
    <property type="entry name" value="Toll/Interleukin receptor TIR domain"/>
    <property type="match status" value="1"/>
</dbReference>
<feature type="transmembrane region" description="Helical" evidence="1">
    <location>
        <begin position="192"/>
        <end position="213"/>
    </location>
</feature>
<dbReference type="RefSeq" id="WP_105185764.1">
    <property type="nucleotide sequence ID" value="NZ_BAAAGO010000014.1"/>
</dbReference>
<dbReference type="InterPro" id="IPR011047">
    <property type="entry name" value="Quinoprotein_ADH-like_sf"/>
</dbReference>
<sequence>MAQWDAFISYARSASTLEAQRLQTAIQTFAKPWYRLRMVRIFRDDSSMSANPALWSSIEQGLREARYLVVLLSQAAARSEYVANEIAWWLRHKDAASILLVHDDGTLAWDRQRNDFTANSDCVPAPLRGAFREEPRWTDLSWFDAPGSAGPADPRFAEKVADLAATIRGIPRDELVGDDVAQHKRAWRLAKVAIGALSLLLIASVVASIVAIAQRNQVQRQATALLARQLAVTADSLLGRDLRRAQLLAVQAYRTEANPDTRAALLRATLASPALRRFVSFAAPISALSASSDGRFVAVGLDNGEVHSWDVATAAPVARLTLAHRVLAVGISDDGQVVAAVDGTSTQVATAGGVSSLVTPAGASPELVAVNPAGTGIVICSDTATDRPVTLVDLAKRSQRTLTNTVEFGPYALQFVGNDEVVLSNPGAQRRTFPGFGLVQSGNFNYGNHETASRISGDGRFAAGTNNAAEVPVWSTMAERDPPARYAFVPMANATASALNHDGTVVAVADATGIHLATVQQVDSPAGFGHSVDPPRLFQGTTQVNPDGLVFLGTTNRFVAASGADLSLWNPDSVGRGSTSTAIDLPSGSMAAGSPSVALSSDGTTMAIRDGDRARLLVTAAPGRSGNLSLDYTPQAGYLAVPVWLDASTVLQVAAGSDGGTPGSALPDLPNGVVGWALGRPDQQVLAVATAPDAASVLVVGEAGHIERRDPRTGVVQSATQVIAPSDDKKWFDAAVDQSTATVALTPAFGSELVVVDAATGARRFTVAQPGDTVSRSLFADGSLWVRYNSGVIERRDPTTGALQRRLAARLSATGTGELAHASGVLAIPTDQGVTLYDTSSDATLGSIETPQGRDDRRRGSTLSADGSALVTVYESNGEPGSTGLAVTTTLAADELVGVACRTSGGSLTAADWTALIGPDVPADLTCR</sequence>
<gene>
    <name evidence="3" type="ORF">MPLG2_1888</name>
</gene>
<reference evidence="3 4" key="1">
    <citation type="submission" date="2018-02" db="EMBL/GenBank/DDBJ databases">
        <authorList>
            <person name="Cohen D.B."/>
            <person name="Kent A.D."/>
        </authorList>
    </citation>
    <scope>NUCLEOTIDE SEQUENCE [LARGE SCALE GENOMIC DNA]</scope>
    <source>
        <strain evidence="3">1</strain>
    </source>
</reference>
<dbReference type="AlphaFoldDB" id="A0A2N9JHA6"/>
<evidence type="ECO:0000259" key="2">
    <source>
        <dbReference type="SMART" id="SM00255"/>
    </source>
</evidence>
<evidence type="ECO:0000256" key="1">
    <source>
        <dbReference type="SAM" id="Phobius"/>
    </source>
</evidence>
<keyword evidence="1" id="KW-0472">Membrane</keyword>
<dbReference type="SUPFAM" id="SSF50998">
    <property type="entry name" value="Quinoprotein alcohol dehydrogenase-like"/>
    <property type="match status" value="1"/>
</dbReference>
<dbReference type="InterPro" id="IPR015032">
    <property type="entry name" value="ThsB__TIR-like_domain"/>
</dbReference>
<dbReference type="OrthoDB" id="134501at2"/>
<evidence type="ECO:0000313" key="4">
    <source>
        <dbReference type="Proteomes" id="UP000238164"/>
    </source>
</evidence>
<dbReference type="KEGG" id="mgg:MPLG2_1888"/>
<organism evidence="3 4">
    <name type="scientific">Micropruina glycogenica</name>
    <dbReference type="NCBI Taxonomy" id="75385"/>
    <lineage>
        <taxon>Bacteria</taxon>
        <taxon>Bacillati</taxon>
        <taxon>Actinomycetota</taxon>
        <taxon>Actinomycetes</taxon>
        <taxon>Propionibacteriales</taxon>
        <taxon>Nocardioidaceae</taxon>
        <taxon>Micropruina</taxon>
    </lineage>
</organism>
<keyword evidence="1" id="KW-0812">Transmembrane</keyword>
<keyword evidence="1" id="KW-1133">Transmembrane helix</keyword>
<dbReference type="Gene3D" id="2.130.10.10">
    <property type="entry name" value="YVTN repeat-like/Quinoprotein amine dehydrogenase"/>
    <property type="match status" value="1"/>
</dbReference>
<dbReference type="GO" id="GO:0007165">
    <property type="term" value="P:signal transduction"/>
    <property type="evidence" value="ECO:0007669"/>
    <property type="project" value="InterPro"/>
</dbReference>